<dbReference type="EMBL" id="LAZR01000731">
    <property type="protein sequence ID" value="KKN59303.1"/>
    <property type="molecule type" value="Genomic_DNA"/>
</dbReference>
<reference evidence="1" key="1">
    <citation type="journal article" date="2015" name="Nature">
        <title>Complex archaea that bridge the gap between prokaryotes and eukaryotes.</title>
        <authorList>
            <person name="Spang A."/>
            <person name="Saw J.H."/>
            <person name="Jorgensen S.L."/>
            <person name="Zaremba-Niedzwiedzka K."/>
            <person name="Martijn J."/>
            <person name="Lind A.E."/>
            <person name="van Eijk R."/>
            <person name="Schleper C."/>
            <person name="Guy L."/>
            <person name="Ettema T.J."/>
        </authorList>
    </citation>
    <scope>NUCLEOTIDE SEQUENCE</scope>
</reference>
<proteinExistence type="predicted"/>
<dbReference type="AlphaFoldDB" id="A0A0F9V0E8"/>
<comment type="caution">
    <text evidence="1">The sequence shown here is derived from an EMBL/GenBank/DDBJ whole genome shotgun (WGS) entry which is preliminary data.</text>
</comment>
<accession>A0A0F9V0E8</accession>
<evidence type="ECO:0000313" key="1">
    <source>
        <dbReference type="EMBL" id="KKN59303.1"/>
    </source>
</evidence>
<organism evidence="1">
    <name type="scientific">marine sediment metagenome</name>
    <dbReference type="NCBI Taxonomy" id="412755"/>
    <lineage>
        <taxon>unclassified sequences</taxon>
        <taxon>metagenomes</taxon>
        <taxon>ecological metagenomes</taxon>
    </lineage>
</organism>
<name>A0A0F9V0E8_9ZZZZ</name>
<protein>
    <submittedName>
        <fullName evidence="1">Uncharacterized protein</fullName>
    </submittedName>
</protein>
<sequence>MAKSTGLAVFALIIAIGALGLGAYQVFFVSAPTSEKSGITNTWYDFHYASENTNPASTQLPIDQLLINFTVNSGESAFFLFSTYATVYAGAPSHLQINFALDGAVLSGPQHPWWVLETFGSRISTPVSFHLALETISPGAHNVSIFIYGNNVNNGIFSSTLLVQTYIS</sequence>
<gene>
    <name evidence="1" type="ORF">LCGC14_0543290</name>
</gene>